<comment type="caution">
    <text evidence="1">The sequence shown here is derived from an EMBL/GenBank/DDBJ whole genome shotgun (WGS) entry which is preliminary data.</text>
</comment>
<dbReference type="OrthoDB" id="6762350at2759"/>
<organism evidence="1 2">
    <name type="scientific">Mytilus edulis</name>
    <name type="common">Blue mussel</name>
    <dbReference type="NCBI Taxonomy" id="6550"/>
    <lineage>
        <taxon>Eukaryota</taxon>
        <taxon>Metazoa</taxon>
        <taxon>Spiralia</taxon>
        <taxon>Lophotrochozoa</taxon>
        <taxon>Mollusca</taxon>
        <taxon>Bivalvia</taxon>
        <taxon>Autobranchia</taxon>
        <taxon>Pteriomorphia</taxon>
        <taxon>Mytilida</taxon>
        <taxon>Mytiloidea</taxon>
        <taxon>Mytilidae</taxon>
        <taxon>Mytilinae</taxon>
        <taxon>Mytilus</taxon>
    </lineage>
</organism>
<evidence type="ECO:0000313" key="2">
    <source>
        <dbReference type="Proteomes" id="UP000683360"/>
    </source>
</evidence>
<name>A0A8S3SVY3_MYTED</name>
<gene>
    <name evidence="1" type="ORF">MEDL_36210</name>
</gene>
<sequence>MHFRKGRIPRTSSTFKIGNEQLQIIEQYKYLGVIFSEKLKYTAAADAFAKAGGRALGAAISKVHSYKEIGFKTFETVFNFCISPVLDYCSGVWGYNTYHGIDMIQNKAVRYFCGLHRFAPTIALNSELGWLPQTQRHWLSMVRLWNHLILMDDERLMKKVFEWEYKNNGLWCTQVIDIFNKLLENQVFEVESWTLYCQKLNDEAKEEIGNDTENDDLVTYGFNKCKGLKICSHNVNRLECKFDEIRYNLMSTPNPPDIIGYCETFLGKNTSDREIDIPGYILQRKDRLTDGGVAGLSI</sequence>
<dbReference type="Proteomes" id="UP000683360">
    <property type="component" value="Unassembled WGS sequence"/>
</dbReference>
<protein>
    <submittedName>
        <fullName evidence="1">Uncharacterized protein</fullName>
    </submittedName>
</protein>
<keyword evidence="2" id="KW-1185">Reference proteome</keyword>
<evidence type="ECO:0000313" key="1">
    <source>
        <dbReference type="EMBL" id="CAG2222889.1"/>
    </source>
</evidence>
<dbReference type="AlphaFoldDB" id="A0A8S3SVY3"/>
<proteinExistence type="predicted"/>
<accession>A0A8S3SVY3</accession>
<dbReference type="EMBL" id="CAJPWZ010001767">
    <property type="protein sequence ID" value="CAG2222889.1"/>
    <property type="molecule type" value="Genomic_DNA"/>
</dbReference>
<reference evidence="1" key="1">
    <citation type="submission" date="2021-03" db="EMBL/GenBank/DDBJ databases">
        <authorList>
            <person name="Bekaert M."/>
        </authorList>
    </citation>
    <scope>NUCLEOTIDE SEQUENCE</scope>
</reference>